<name>A0AAV7UBS5_PLEWA</name>
<feature type="compositionally biased region" description="Basic and acidic residues" evidence="1">
    <location>
        <begin position="8"/>
        <end position="29"/>
    </location>
</feature>
<dbReference type="Proteomes" id="UP001066276">
    <property type="component" value="Chromosome 3_1"/>
</dbReference>
<sequence length="222" mass="23525">MALKCLLLRRDFTRPQRSDGGGGHKEKGPHGPVIRPSGSESLRGGADSGKNHSEAGSETGQLGSPAKDHCGSSGGCAERLDPGQVRQVRKSQLHGRPTHRGWERSDSSWTREEVEAPCPIAGGETASAGPISLLDEGVRQQAGLEGELSGRPGRRHQPDAAAGISVGVWWAVGLQARGGTPYPGRTYTAYRNLLLKDCLGDKALKPAPHPLPFEGARLFCTE</sequence>
<feature type="region of interest" description="Disordered" evidence="1">
    <location>
        <begin position="1"/>
        <end position="114"/>
    </location>
</feature>
<proteinExistence type="predicted"/>
<dbReference type="AlphaFoldDB" id="A0AAV7UBS5"/>
<evidence type="ECO:0000256" key="1">
    <source>
        <dbReference type="SAM" id="MobiDB-lite"/>
    </source>
</evidence>
<comment type="caution">
    <text evidence="2">The sequence shown here is derived from an EMBL/GenBank/DDBJ whole genome shotgun (WGS) entry which is preliminary data.</text>
</comment>
<feature type="compositionally biased region" description="Basic residues" evidence="1">
    <location>
        <begin position="87"/>
        <end position="99"/>
    </location>
</feature>
<protein>
    <submittedName>
        <fullName evidence="2">Uncharacterized protein</fullName>
    </submittedName>
</protein>
<feature type="compositionally biased region" description="Basic and acidic residues" evidence="1">
    <location>
        <begin position="100"/>
        <end position="114"/>
    </location>
</feature>
<accession>A0AAV7UBS5</accession>
<reference evidence="2" key="1">
    <citation type="journal article" date="2022" name="bioRxiv">
        <title>Sequencing and chromosome-scale assembly of the giantPleurodeles waltlgenome.</title>
        <authorList>
            <person name="Brown T."/>
            <person name="Elewa A."/>
            <person name="Iarovenko S."/>
            <person name="Subramanian E."/>
            <person name="Araus A.J."/>
            <person name="Petzold A."/>
            <person name="Susuki M."/>
            <person name="Suzuki K.-i.T."/>
            <person name="Hayashi T."/>
            <person name="Toyoda A."/>
            <person name="Oliveira C."/>
            <person name="Osipova E."/>
            <person name="Leigh N.D."/>
            <person name="Simon A."/>
            <person name="Yun M.H."/>
        </authorList>
    </citation>
    <scope>NUCLEOTIDE SEQUENCE</scope>
    <source>
        <strain evidence="2">20211129_DDA</strain>
        <tissue evidence="2">Liver</tissue>
    </source>
</reference>
<gene>
    <name evidence="2" type="ORF">NDU88_003328</name>
</gene>
<evidence type="ECO:0000313" key="3">
    <source>
        <dbReference type="Proteomes" id="UP001066276"/>
    </source>
</evidence>
<organism evidence="2 3">
    <name type="scientific">Pleurodeles waltl</name>
    <name type="common">Iberian ribbed newt</name>
    <dbReference type="NCBI Taxonomy" id="8319"/>
    <lineage>
        <taxon>Eukaryota</taxon>
        <taxon>Metazoa</taxon>
        <taxon>Chordata</taxon>
        <taxon>Craniata</taxon>
        <taxon>Vertebrata</taxon>
        <taxon>Euteleostomi</taxon>
        <taxon>Amphibia</taxon>
        <taxon>Batrachia</taxon>
        <taxon>Caudata</taxon>
        <taxon>Salamandroidea</taxon>
        <taxon>Salamandridae</taxon>
        <taxon>Pleurodelinae</taxon>
        <taxon>Pleurodeles</taxon>
    </lineage>
</organism>
<evidence type="ECO:0000313" key="2">
    <source>
        <dbReference type="EMBL" id="KAJ1186547.1"/>
    </source>
</evidence>
<keyword evidence="3" id="KW-1185">Reference proteome</keyword>
<dbReference type="EMBL" id="JANPWB010000005">
    <property type="protein sequence ID" value="KAJ1186547.1"/>
    <property type="molecule type" value="Genomic_DNA"/>
</dbReference>